<feature type="domain" description="PilX/PilW C-terminal" evidence="2">
    <location>
        <begin position="100"/>
        <end position="193"/>
    </location>
</feature>
<proteinExistence type="predicted"/>
<gene>
    <name evidence="4" type="ORF">JY500_14170</name>
</gene>
<feature type="transmembrane region" description="Helical" evidence="1">
    <location>
        <begin position="15"/>
        <end position="35"/>
    </location>
</feature>
<evidence type="ECO:0000259" key="3">
    <source>
        <dbReference type="Pfam" id="PF14341"/>
    </source>
</evidence>
<reference evidence="4 5" key="1">
    <citation type="submission" date="2021-02" db="EMBL/GenBank/DDBJ databases">
        <title>Niveibacterium changnyeongensis HC41.</title>
        <authorList>
            <person name="Kang M."/>
        </authorList>
    </citation>
    <scope>NUCLEOTIDE SEQUENCE [LARGE SCALE GENOMIC DNA]</scope>
    <source>
        <strain evidence="4 5">HC41</strain>
    </source>
</reference>
<dbReference type="InterPro" id="IPR025205">
    <property type="entry name" value="PilX/PilW_C"/>
</dbReference>
<evidence type="ECO:0008006" key="6">
    <source>
        <dbReference type="Google" id="ProtNLM"/>
    </source>
</evidence>
<evidence type="ECO:0000313" key="5">
    <source>
        <dbReference type="Proteomes" id="UP000663570"/>
    </source>
</evidence>
<dbReference type="Pfam" id="PF14341">
    <property type="entry name" value="PilX_N"/>
    <property type="match status" value="1"/>
</dbReference>
<dbReference type="RefSeq" id="WP_206253385.1">
    <property type="nucleotide sequence ID" value="NZ_CP071060.1"/>
</dbReference>
<organism evidence="4 5">
    <name type="scientific">Niveibacterium microcysteis</name>
    <dbReference type="NCBI Taxonomy" id="2811415"/>
    <lineage>
        <taxon>Bacteria</taxon>
        <taxon>Pseudomonadati</taxon>
        <taxon>Pseudomonadota</taxon>
        <taxon>Betaproteobacteria</taxon>
        <taxon>Rhodocyclales</taxon>
        <taxon>Rhodocyclaceae</taxon>
        <taxon>Niveibacterium</taxon>
    </lineage>
</organism>
<keyword evidence="1" id="KW-1133">Transmembrane helix</keyword>
<name>A0ABX7M1I4_9RHOO</name>
<evidence type="ECO:0000259" key="2">
    <source>
        <dbReference type="Pfam" id="PF13681"/>
    </source>
</evidence>
<dbReference type="Proteomes" id="UP000663570">
    <property type="component" value="Chromosome"/>
</dbReference>
<keyword evidence="1" id="KW-0812">Transmembrane</keyword>
<evidence type="ECO:0000313" key="4">
    <source>
        <dbReference type="EMBL" id="QSI75635.1"/>
    </source>
</evidence>
<dbReference type="InterPro" id="IPR025746">
    <property type="entry name" value="PilX_N_dom"/>
</dbReference>
<dbReference type="EMBL" id="CP071060">
    <property type="protein sequence ID" value="QSI75635.1"/>
    <property type="molecule type" value="Genomic_DNA"/>
</dbReference>
<dbReference type="Pfam" id="PF13681">
    <property type="entry name" value="PilX"/>
    <property type="match status" value="1"/>
</dbReference>
<accession>A0ABX7M1I4</accession>
<evidence type="ECO:0000256" key="1">
    <source>
        <dbReference type="SAM" id="Phobius"/>
    </source>
</evidence>
<keyword evidence="5" id="KW-1185">Reference proteome</keyword>
<keyword evidence="1" id="KW-0472">Membrane</keyword>
<protein>
    <recommendedName>
        <fullName evidence="6">Type 4 fimbrial biogenesis protein PilX N-terminal domain-containing protein</fullName>
    </recommendedName>
</protein>
<sequence>MIARNFENSLLQERGATLIVSLLILLVITIMGLASMRTATMDERMARYTREQAIAFQAAEAALRDAEVDLLTPASARAANISGLTGFAADCNPADPVLRGLCLPAAAGAEPAWSAQMAAASVVYGRFGGNPPLATTGGPSSVSAQPRYIVEGINTPLPGQSLKVGKSKPRYRVTAQGFGPRNEVQAWVQATLQP</sequence>
<feature type="domain" description="Type 4 fimbrial biogenesis protein PilX N-terminal" evidence="3">
    <location>
        <begin position="14"/>
        <end position="64"/>
    </location>
</feature>